<dbReference type="Proteomes" id="UP001205185">
    <property type="component" value="Unassembled WGS sequence"/>
</dbReference>
<gene>
    <name evidence="1" type="ORF">LV75_005822</name>
</gene>
<proteinExistence type="predicted"/>
<name>A0ABT1IKX2_9PSEU</name>
<keyword evidence="2" id="KW-1185">Reference proteome</keyword>
<comment type="caution">
    <text evidence="1">The sequence shown here is derived from an EMBL/GenBank/DDBJ whole genome shotgun (WGS) entry which is preliminary data.</text>
</comment>
<reference evidence="1 2" key="1">
    <citation type="submission" date="2022-06" db="EMBL/GenBank/DDBJ databases">
        <title>Genomic Encyclopedia of Archaeal and Bacterial Type Strains, Phase II (KMG-II): from individual species to whole genera.</title>
        <authorList>
            <person name="Goeker M."/>
        </authorList>
    </citation>
    <scope>NUCLEOTIDE SEQUENCE [LARGE SCALE GENOMIC DNA]</scope>
    <source>
        <strain evidence="1 2">DSM 44255</strain>
    </source>
</reference>
<organism evidence="1 2">
    <name type="scientific">Actinokineospora diospyrosa</name>
    <dbReference type="NCBI Taxonomy" id="103728"/>
    <lineage>
        <taxon>Bacteria</taxon>
        <taxon>Bacillati</taxon>
        <taxon>Actinomycetota</taxon>
        <taxon>Actinomycetes</taxon>
        <taxon>Pseudonocardiales</taxon>
        <taxon>Pseudonocardiaceae</taxon>
        <taxon>Actinokineospora</taxon>
    </lineage>
</organism>
<evidence type="ECO:0000313" key="2">
    <source>
        <dbReference type="Proteomes" id="UP001205185"/>
    </source>
</evidence>
<protein>
    <submittedName>
        <fullName evidence="1">Uncharacterized protein</fullName>
    </submittedName>
</protein>
<dbReference type="RefSeq" id="WP_253890500.1">
    <property type="nucleotide sequence ID" value="NZ_BAAAVB010000003.1"/>
</dbReference>
<dbReference type="EMBL" id="JAMTCO010000016">
    <property type="protein sequence ID" value="MCP2273293.1"/>
    <property type="molecule type" value="Genomic_DNA"/>
</dbReference>
<evidence type="ECO:0000313" key="1">
    <source>
        <dbReference type="EMBL" id="MCP2273293.1"/>
    </source>
</evidence>
<accession>A0ABT1IKX2</accession>
<sequence>MSGAQAVGIDLGTARTKIAAAGSVHECASPPLSSGSATGIAEHVSSRSAARRLTRFLGDLFTGLVPVRPDRASVVFAVPDRWAVFGEDAVIAPEESQTGREFTRLLTAEVGFADARLVPGLQCVAAAQCRPGRPAGALLALDVGASAVDAAVYIVDGMTARLVDAAHSDLTSAGWRDSPSEVAAAAVRRLLERVAGPLLPHAVVTGGNATAATLAAVDAATTGRIASVRWADPTETARGALLIAQGAVVALSEYPHTVGVLAHQITGGELASLAITLTTEPTRLTIIDDHNDALPIVIRLNGAGPWLPAQLDGVGPIEPGVYEISLLPRQGAYGAVHLSGEDGESRHRIEL</sequence>